<dbReference type="Proteomes" id="UP000016927">
    <property type="component" value="Unassembled WGS sequence"/>
</dbReference>
<evidence type="ECO:0000313" key="4">
    <source>
        <dbReference type="Proteomes" id="UP000016927"/>
    </source>
</evidence>
<evidence type="ECO:0000256" key="2">
    <source>
        <dbReference type="ARBA" id="ARBA00022694"/>
    </source>
</evidence>
<dbReference type="GO" id="GO:0000049">
    <property type="term" value="F:tRNA binding"/>
    <property type="evidence" value="ECO:0007669"/>
    <property type="project" value="InterPro"/>
</dbReference>
<dbReference type="STRING" id="578461.R0MLJ9"/>
<dbReference type="GO" id="GO:0002143">
    <property type="term" value="P:tRNA wobble position uridine thiolation"/>
    <property type="evidence" value="ECO:0007669"/>
    <property type="project" value="TreeGrafter"/>
</dbReference>
<dbReference type="OrthoDB" id="2192267at2759"/>
<keyword evidence="1" id="KW-0963">Cytoplasm</keyword>
<evidence type="ECO:0000256" key="1">
    <source>
        <dbReference type="ARBA" id="ARBA00022490"/>
    </source>
</evidence>
<dbReference type="Gene3D" id="3.40.50.620">
    <property type="entry name" value="HUPs"/>
    <property type="match status" value="2"/>
</dbReference>
<sequence>MKLQKPCTLCNLKPHIKINKLNYCNNCFIKMFEMKCHRPLRKLPYKSKILVLHDGGLSASVLLEVLSNYKNKGIHLFTGFRTDTNEIDNSGLDKHGFCILDSDDIHSKQDSFDFKDFSKFVNIEDLINLNGVIQNLNIDFVIFGSTVEEQSINVFLELCKGNHIKGSDCDSTHIINNKSVQFLNLFQEVKQKEVLYYFLQKNLDCSFTSNTTQQKLTSIINKFIKKIDRDNSLALFNVLKTAKKLD</sequence>
<dbReference type="PANTHER" id="PTHR20882:SF14">
    <property type="entry name" value="CYTOPLASMIC TRNA 2-THIOLATION PROTEIN 2"/>
    <property type="match status" value="1"/>
</dbReference>
<reference evidence="3 4" key="1">
    <citation type="journal article" date="2013" name="BMC Genomics">
        <title>Comparative genomics of parasitic silkworm microsporidia reveal an association between genome expansion and host adaptation.</title>
        <authorList>
            <person name="Pan G."/>
            <person name="Xu J."/>
            <person name="Li T."/>
            <person name="Xia Q."/>
            <person name="Liu S.L."/>
            <person name="Zhang G."/>
            <person name="Li S."/>
            <person name="Li C."/>
            <person name="Liu H."/>
            <person name="Yang L."/>
            <person name="Liu T."/>
            <person name="Zhang X."/>
            <person name="Wu Z."/>
            <person name="Fan W."/>
            <person name="Dang X."/>
            <person name="Xiang H."/>
            <person name="Tao M."/>
            <person name="Li Y."/>
            <person name="Hu J."/>
            <person name="Li Z."/>
            <person name="Lin L."/>
            <person name="Luo J."/>
            <person name="Geng L."/>
            <person name="Wang L."/>
            <person name="Long M."/>
            <person name="Wan Y."/>
            <person name="He N."/>
            <person name="Zhang Z."/>
            <person name="Lu C."/>
            <person name="Keeling P.J."/>
            <person name="Wang J."/>
            <person name="Xiang Z."/>
            <person name="Zhou Z."/>
        </authorList>
    </citation>
    <scope>NUCLEOTIDE SEQUENCE [LARGE SCALE GENOMIC DNA]</scope>
    <source>
        <strain evidence="4">CQ1 / CVCC 102059</strain>
    </source>
</reference>
<dbReference type="OMA" id="YEMSANF"/>
<proteinExistence type="predicted"/>
<dbReference type="HOGENOM" id="CLU_1094271_0_0_1"/>
<dbReference type="GO" id="GO:0016783">
    <property type="term" value="F:sulfurtransferase activity"/>
    <property type="evidence" value="ECO:0007669"/>
    <property type="project" value="TreeGrafter"/>
</dbReference>
<gene>
    <name evidence="3" type="ORF">NBO_63g0027</name>
</gene>
<accession>R0MLJ9</accession>
<dbReference type="PANTHER" id="PTHR20882">
    <property type="entry name" value="CYTOPLASMIC TRNA 2-THIOLATION PROTEIN 2"/>
    <property type="match status" value="1"/>
</dbReference>
<dbReference type="GO" id="GO:0005829">
    <property type="term" value="C:cytosol"/>
    <property type="evidence" value="ECO:0007669"/>
    <property type="project" value="TreeGrafter"/>
</dbReference>
<dbReference type="EMBL" id="KB908971">
    <property type="protein sequence ID" value="EOB13708.1"/>
    <property type="molecule type" value="Genomic_DNA"/>
</dbReference>
<evidence type="ECO:0008006" key="5">
    <source>
        <dbReference type="Google" id="ProtNLM"/>
    </source>
</evidence>
<dbReference type="InterPro" id="IPR019407">
    <property type="entry name" value="CTU2"/>
</dbReference>
<keyword evidence="2" id="KW-0819">tRNA processing</keyword>
<dbReference type="AlphaFoldDB" id="R0MLJ9"/>
<name>R0MLJ9_NOSB1</name>
<organism evidence="3 4">
    <name type="scientific">Nosema bombycis (strain CQ1 / CVCC 102059)</name>
    <name type="common">Microsporidian parasite</name>
    <name type="synonym">Pebrine of silkworm</name>
    <dbReference type="NCBI Taxonomy" id="578461"/>
    <lineage>
        <taxon>Eukaryota</taxon>
        <taxon>Fungi</taxon>
        <taxon>Fungi incertae sedis</taxon>
        <taxon>Microsporidia</taxon>
        <taxon>Nosematidae</taxon>
        <taxon>Nosema</taxon>
    </lineage>
</organism>
<protein>
    <recommendedName>
        <fullName evidence="5">Cytoplasmic tRNA 2-thiolation protein 2</fullName>
    </recommendedName>
</protein>
<dbReference type="VEuPathDB" id="MicrosporidiaDB:NBO_63g0027"/>
<keyword evidence="4" id="KW-1185">Reference proteome</keyword>
<evidence type="ECO:0000313" key="3">
    <source>
        <dbReference type="EMBL" id="EOB13708.1"/>
    </source>
</evidence>
<dbReference type="InterPro" id="IPR014729">
    <property type="entry name" value="Rossmann-like_a/b/a_fold"/>
</dbReference>